<evidence type="ECO:0000256" key="5">
    <source>
        <dbReference type="ARBA" id="ARBA00022833"/>
    </source>
</evidence>
<evidence type="ECO:0000256" key="9">
    <source>
        <dbReference type="HAMAP-Rule" id="MF_00041"/>
    </source>
</evidence>
<keyword evidence="3 9" id="KW-0479">Metal-binding</keyword>
<evidence type="ECO:0000256" key="10">
    <source>
        <dbReference type="SAM" id="Coils"/>
    </source>
</evidence>
<dbReference type="Gene3D" id="3.40.50.620">
    <property type="entry name" value="HUPs"/>
    <property type="match status" value="1"/>
</dbReference>
<evidence type="ECO:0000256" key="8">
    <source>
        <dbReference type="ARBA" id="ARBA00023146"/>
    </source>
</evidence>
<evidence type="ECO:0000259" key="11">
    <source>
        <dbReference type="Pfam" id="PF01406"/>
    </source>
</evidence>
<feature type="binding site" evidence="9">
    <location>
        <position position="255"/>
    </location>
    <ligand>
        <name>Zn(2+)</name>
        <dbReference type="ChEBI" id="CHEBI:29105"/>
    </ligand>
</feature>
<feature type="binding site" evidence="9">
    <location>
        <position position="27"/>
    </location>
    <ligand>
        <name>Zn(2+)</name>
        <dbReference type="ChEBI" id="CHEBI:29105"/>
    </ligand>
</feature>
<evidence type="ECO:0000313" key="12">
    <source>
        <dbReference type="EMBL" id="OGM32929.1"/>
    </source>
</evidence>
<dbReference type="HAMAP" id="MF_00041">
    <property type="entry name" value="Cys_tRNA_synth"/>
    <property type="match status" value="1"/>
</dbReference>
<dbReference type="InterPro" id="IPR014729">
    <property type="entry name" value="Rossmann-like_a/b/a_fold"/>
</dbReference>
<comment type="caution">
    <text evidence="9">Lacks conserved residue(s) required for the propagation of feature annotation.</text>
</comment>
<comment type="cofactor">
    <cofactor evidence="9">
        <name>Zn(2+)</name>
        <dbReference type="ChEBI" id="CHEBI:29105"/>
    </cofactor>
    <text evidence="9">Binds 1 zinc ion per subunit.</text>
</comment>
<reference evidence="12 13" key="1">
    <citation type="journal article" date="2016" name="Nat. Commun.">
        <title>Thousands of microbial genomes shed light on interconnected biogeochemical processes in an aquifer system.</title>
        <authorList>
            <person name="Anantharaman K."/>
            <person name="Brown C.T."/>
            <person name="Hug L.A."/>
            <person name="Sharon I."/>
            <person name="Castelle C.J."/>
            <person name="Probst A.J."/>
            <person name="Thomas B.C."/>
            <person name="Singh A."/>
            <person name="Wilkins M.J."/>
            <person name="Karaoz U."/>
            <person name="Brodie E.L."/>
            <person name="Williams K.H."/>
            <person name="Hubbard S.S."/>
            <person name="Banfield J.F."/>
        </authorList>
    </citation>
    <scope>NUCLEOTIDE SEQUENCE [LARGE SCALE GENOMIC DNA]</scope>
</reference>
<dbReference type="AlphaFoldDB" id="A0A1F7Z1E7"/>
<evidence type="ECO:0000256" key="3">
    <source>
        <dbReference type="ARBA" id="ARBA00022723"/>
    </source>
</evidence>
<dbReference type="InterPro" id="IPR032678">
    <property type="entry name" value="tRNA-synt_1_cat_dom"/>
</dbReference>
<keyword evidence="9" id="KW-0963">Cytoplasm</keyword>
<feature type="binding site" evidence="9">
    <location>
        <position position="251"/>
    </location>
    <ligand>
        <name>Zn(2+)</name>
        <dbReference type="ChEBI" id="CHEBI:29105"/>
    </ligand>
</feature>
<feature type="coiled-coil region" evidence="10">
    <location>
        <begin position="423"/>
        <end position="450"/>
    </location>
</feature>
<sequence length="469" mass="53762">MKIYNSLSKKVENFEPISPPEVGMYACGPTVYYYPTIGNYRTYTTADLLLRTLRYLGHEVNYVMNLTDVGHLTGDNLGDADTGEDRLEKAAREEGKTAWDIAKFYSEDFLQSFEKLNLIKPDTVAAATEHIQEQIDLIKKLETNGLTYKIDDGIYFNVKVYEEKGHEYGQLSTLDKIKEGARVEPNPQKRDPRDFALWKFSPKNDKRHMEWDSPWGKGFPGWHIECSAMSMKYLGEQFDIHVGGEDLRSTHHPNEIAQSEGATGKEPFVKYWVHGAFLTVDGGRMGKSLGNAYSLHDIKEKGYDPLDLRYFYLSGHYRKQLNFTWDALAAAKTALTKLRTQVTSYKATHERTVLSSEKNEKVRKFQDEFKAALENDLNMPQALAVVWEVVKSNIPDYDKYDLLLGFDEVLGLGLGEFQISNLKFKITKEVQALLNKREELRSEGKFAQADAIRDKLKKEHNYEARDKSL</sequence>
<keyword evidence="5 9" id="KW-0862">Zinc</keyword>
<name>A0A1F7Z1E7_9BACT</name>
<keyword evidence="7 9" id="KW-0648">Protein biosynthesis</keyword>
<dbReference type="PANTHER" id="PTHR10890">
    <property type="entry name" value="CYSTEINYL-TRNA SYNTHETASE"/>
    <property type="match status" value="1"/>
</dbReference>
<dbReference type="GO" id="GO:0004817">
    <property type="term" value="F:cysteine-tRNA ligase activity"/>
    <property type="evidence" value="ECO:0007669"/>
    <property type="project" value="UniProtKB-UniRule"/>
</dbReference>
<keyword evidence="2 9" id="KW-0436">Ligase</keyword>
<comment type="caution">
    <text evidence="12">The sequence shown here is derived from an EMBL/GenBank/DDBJ whole genome shotgun (WGS) entry which is preliminary data.</text>
</comment>
<feature type="binding site" evidence="9">
    <location>
        <position position="226"/>
    </location>
    <ligand>
        <name>Zn(2+)</name>
        <dbReference type="ChEBI" id="CHEBI:29105"/>
    </ligand>
</feature>
<keyword evidence="8 9" id="KW-0030">Aminoacyl-tRNA synthetase</keyword>
<keyword evidence="6 9" id="KW-0067">ATP-binding</keyword>
<organism evidence="12 13">
    <name type="scientific">Candidatus Woesebacteria bacterium RIFCSPHIGHO2_01_FULL_44_21</name>
    <dbReference type="NCBI Taxonomy" id="1802503"/>
    <lineage>
        <taxon>Bacteria</taxon>
        <taxon>Candidatus Woeseibacteriota</taxon>
    </lineage>
</organism>
<dbReference type="GO" id="GO:0006423">
    <property type="term" value="P:cysteinyl-tRNA aminoacylation"/>
    <property type="evidence" value="ECO:0007669"/>
    <property type="project" value="UniProtKB-UniRule"/>
</dbReference>
<comment type="catalytic activity">
    <reaction evidence="9">
        <text>tRNA(Cys) + L-cysteine + ATP = L-cysteinyl-tRNA(Cys) + AMP + diphosphate</text>
        <dbReference type="Rhea" id="RHEA:17773"/>
        <dbReference type="Rhea" id="RHEA-COMP:9661"/>
        <dbReference type="Rhea" id="RHEA-COMP:9679"/>
        <dbReference type="ChEBI" id="CHEBI:30616"/>
        <dbReference type="ChEBI" id="CHEBI:33019"/>
        <dbReference type="ChEBI" id="CHEBI:35235"/>
        <dbReference type="ChEBI" id="CHEBI:78442"/>
        <dbReference type="ChEBI" id="CHEBI:78517"/>
        <dbReference type="ChEBI" id="CHEBI:456215"/>
        <dbReference type="EC" id="6.1.1.16"/>
    </reaction>
</comment>
<dbReference type="Proteomes" id="UP000178870">
    <property type="component" value="Unassembled WGS sequence"/>
</dbReference>
<gene>
    <name evidence="9" type="primary">cysS</name>
    <name evidence="12" type="ORF">A2803_05035</name>
</gene>
<evidence type="ECO:0000313" key="13">
    <source>
        <dbReference type="Proteomes" id="UP000178870"/>
    </source>
</evidence>
<evidence type="ECO:0000256" key="4">
    <source>
        <dbReference type="ARBA" id="ARBA00022741"/>
    </source>
</evidence>
<protein>
    <recommendedName>
        <fullName evidence="9">Cysteine--tRNA ligase</fullName>
        <ecNumber evidence="9">6.1.1.16</ecNumber>
    </recommendedName>
    <alternativeName>
        <fullName evidence="9">Cysteinyl-tRNA synthetase</fullName>
        <shortName evidence="9">CysRS</shortName>
    </alternativeName>
</protein>
<dbReference type="PANTHER" id="PTHR10890:SF3">
    <property type="entry name" value="CYSTEINE--TRNA LIGASE, CYTOPLASMIC"/>
    <property type="match status" value="1"/>
</dbReference>
<dbReference type="SUPFAM" id="SSF47323">
    <property type="entry name" value="Anticodon-binding domain of a subclass of class I aminoacyl-tRNA synthetases"/>
    <property type="match status" value="1"/>
</dbReference>
<dbReference type="PRINTS" id="PR00983">
    <property type="entry name" value="TRNASYNTHCYS"/>
</dbReference>
<comment type="similarity">
    <text evidence="9">Belongs to the class-I aminoacyl-tRNA synthetase family.</text>
</comment>
<dbReference type="GO" id="GO:0005524">
    <property type="term" value="F:ATP binding"/>
    <property type="evidence" value="ECO:0007669"/>
    <property type="project" value="UniProtKB-UniRule"/>
</dbReference>
<dbReference type="Gene3D" id="1.20.120.1910">
    <property type="entry name" value="Cysteine-tRNA ligase, C-terminal anti-codon recognition domain"/>
    <property type="match status" value="1"/>
</dbReference>
<dbReference type="InterPro" id="IPR024909">
    <property type="entry name" value="Cys-tRNA/MSH_ligase"/>
</dbReference>
<feature type="short sequence motif" description="'KMSKS' region" evidence="9">
    <location>
        <begin position="284"/>
        <end position="288"/>
    </location>
</feature>
<evidence type="ECO:0000256" key="7">
    <source>
        <dbReference type="ARBA" id="ARBA00022917"/>
    </source>
</evidence>
<dbReference type="GO" id="GO:0005829">
    <property type="term" value="C:cytosol"/>
    <property type="evidence" value="ECO:0007669"/>
    <property type="project" value="TreeGrafter"/>
</dbReference>
<dbReference type="EMBL" id="MGGP01000011">
    <property type="protein sequence ID" value="OGM32929.1"/>
    <property type="molecule type" value="Genomic_DNA"/>
</dbReference>
<proteinExistence type="inferred from homology"/>
<evidence type="ECO:0000256" key="1">
    <source>
        <dbReference type="ARBA" id="ARBA00011245"/>
    </source>
</evidence>
<dbReference type="InterPro" id="IPR009080">
    <property type="entry name" value="tRNAsynth_Ia_anticodon-bd"/>
</dbReference>
<dbReference type="EC" id="6.1.1.16" evidence="9"/>
<accession>A0A1F7Z1E7</accession>
<evidence type="ECO:0000256" key="6">
    <source>
        <dbReference type="ARBA" id="ARBA00022840"/>
    </source>
</evidence>
<keyword evidence="10" id="KW-0175">Coiled coil</keyword>
<comment type="subunit">
    <text evidence="1 9">Monomer.</text>
</comment>
<dbReference type="CDD" id="cd00672">
    <property type="entry name" value="CysRS_core"/>
    <property type="match status" value="1"/>
</dbReference>
<dbReference type="InterPro" id="IPR015803">
    <property type="entry name" value="Cys-tRNA-ligase"/>
</dbReference>
<dbReference type="SUPFAM" id="SSF52374">
    <property type="entry name" value="Nucleotidylyl transferase"/>
    <property type="match status" value="1"/>
</dbReference>
<evidence type="ECO:0000256" key="2">
    <source>
        <dbReference type="ARBA" id="ARBA00022598"/>
    </source>
</evidence>
<dbReference type="GO" id="GO:0008270">
    <property type="term" value="F:zinc ion binding"/>
    <property type="evidence" value="ECO:0007669"/>
    <property type="project" value="UniProtKB-UniRule"/>
</dbReference>
<comment type="subcellular location">
    <subcellularLocation>
        <location evidence="9">Cytoplasm</location>
    </subcellularLocation>
</comment>
<feature type="binding site" evidence="9">
    <location>
        <position position="287"/>
    </location>
    <ligand>
        <name>ATP</name>
        <dbReference type="ChEBI" id="CHEBI:30616"/>
    </ligand>
</feature>
<dbReference type="NCBIfam" id="TIGR00435">
    <property type="entry name" value="cysS"/>
    <property type="match status" value="1"/>
</dbReference>
<dbReference type="Pfam" id="PF01406">
    <property type="entry name" value="tRNA-synt_1e"/>
    <property type="match status" value="1"/>
</dbReference>
<keyword evidence="4 9" id="KW-0547">Nucleotide-binding</keyword>
<feature type="domain" description="tRNA synthetases class I catalytic" evidence="11">
    <location>
        <begin position="14"/>
        <end position="332"/>
    </location>
</feature>